<evidence type="ECO:0000256" key="5">
    <source>
        <dbReference type="ARBA" id="ARBA00022525"/>
    </source>
</evidence>
<evidence type="ECO:0000256" key="1">
    <source>
        <dbReference type="ARBA" id="ARBA00004365"/>
    </source>
</evidence>
<dbReference type="GO" id="GO:0005198">
    <property type="term" value="F:structural molecule activity"/>
    <property type="evidence" value="ECO:0007669"/>
    <property type="project" value="UniProtKB-UniRule"/>
</dbReference>
<evidence type="ECO:0000256" key="6">
    <source>
        <dbReference type="ARBA" id="ARBA00023143"/>
    </source>
</evidence>
<name>A0A4Y8IU68_9BACI</name>
<dbReference type="SUPFAM" id="SSF64518">
    <property type="entry name" value="Phase 1 flagellin"/>
    <property type="match status" value="1"/>
</dbReference>
<evidence type="ECO:0000313" key="13">
    <source>
        <dbReference type="Proteomes" id="UP000297975"/>
    </source>
</evidence>
<keyword evidence="12" id="KW-0969">Cilium</keyword>
<dbReference type="AlphaFoldDB" id="A0A4Y8IU68"/>
<evidence type="ECO:0000256" key="8">
    <source>
        <dbReference type="SAM" id="MobiDB-lite"/>
    </source>
</evidence>
<protein>
    <recommendedName>
        <fullName evidence="4 7">Flagellar hook-associated protein 1</fullName>
        <shortName evidence="7">HAP1</shortName>
    </recommendedName>
</protein>
<feature type="domain" description="Flagellar basal body rod protein N-terminal" evidence="9">
    <location>
        <begin position="8"/>
        <end position="37"/>
    </location>
</feature>
<evidence type="ECO:0000259" key="9">
    <source>
        <dbReference type="Pfam" id="PF00460"/>
    </source>
</evidence>
<comment type="similarity">
    <text evidence="3 7">Belongs to the flagella basal body rod proteins family.</text>
</comment>
<dbReference type="Proteomes" id="UP000297975">
    <property type="component" value="Unassembled WGS sequence"/>
</dbReference>
<evidence type="ECO:0000256" key="7">
    <source>
        <dbReference type="RuleBase" id="RU362065"/>
    </source>
</evidence>
<keyword evidence="6 7" id="KW-0975">Bacterial flagellum</keyword>
<keyword evidence="12" id="KW-0966">Cell projection</keyword>
<dbReference type="InterPro" id="IPR002371">
    <property type="entry name" value="FlgK"/>
</dbReference>
<dbReference type="EMBL" id="SOPW01000002">
    <property type="protein sequence ID" value="TFB24380.1"/>
    <property type="molecule type" value="Genomic_DNA"/>
</dbReference>
<dbReference type="GO" id="GO:0005576">
    <property type="term" value="C:extracellular region"/>
    <property type="evidence" value="ECO:0007669"/>
    <property type="project" value="UniProtKB-SubCell"/>
</dbReference>
<dbReference type="Pfam" id="PF22638">
    <property type="entry name" value="FlgK_D1"/>
    <property type="match status" value="1"/>
</dbReference>
<dbReference type="OrthoDB" id="9802553at2"/>
<evidence type="ECO:0000256" key="3">
    <source>
        <dbReference type="ARBA" id="ARBA00009677"/>
    </source>
</evidence>
<dbReference type="PANTHER" id="PTHR30033:SF1">
    <property type="entry name" value="FLAGELLAR HOOK-ASSOCIATED PROTEIN 1"/>
    <property type="match status" value="1"/>
</dbReference>
<organism evidence="12 13">
    <name type="scientific">Filobacillus milosensis</name>
    <dbReference type="NCBI Taxonomy" id="94137"/>
    <lineage>
        <taxon>Bacteria</taxon>
        <taxon>Bacillati</taxon>
        <taxon>Bacillota</taxon>
        <taxon>Bacilli</taxon>
        <taxon>Bacillales</taxon>
        <taxon>Bacillaceae</taxon>
        <taxon>Filobacillus</taxon>
    </lineage>
</organism>
<keyword evidence="13" id="KW-1185">Reference proteome</keyword>
<dbReference type="InterPro" id="IPR010930">
    <property type="entry name" value="Flg_bb/hook_C_dom"/>
</dbReference>
<dbReference type="PANTHER" id="PTHR30033">
    <property type="entry name" value="FLAGELLAR HOOK-ASSOCIATED PROTEIN 1"/>
    <property type="match status" value="1"/>
</dbReference>
<evidence type="ECO:0000259" key="11">
    <source>
        <dbReference type="Pfam" id="PF22638"/>
    </source>
</evidence>
<comment type="subcellular location">
    <subcellularLocation>
        <location evidence="1 7">Bacterial flagellum</location>
    </subcellularLocation>
    <subcellularLocation>
        <location evidence="2 7">Secreted</location>
    </subcellularLocation>
</comment>
<comment type="caution">
    <text evidence="12">The sequence shown here is derived from an EMBL/GenBank/DDBJ whole genome shotgun (WGS) entry which is preliminary data.</text>
</comment>
<dbReference type="RefSeq" id="WP_134338738.1">
    <property type="nucleotide sequence ID" value="NZ_SOPW01000002.1"/>
</dbReference>
<feature type="region of interest" description="Disordered" evidence="8">
    <location>
        <begin position="46"/>
        <end position="65"/>
    </location>
</feature>
<dbReference type="InterPro" id="IPR053927">
    <property type="entry name" value="FlgK_helical"/>
</dbReference>
<accession>A0A4Y8IU68</accession>
<feature type="domain" description="Flagellar basal-body/hook protein C-terminal" evidence="10">
    <location>
        <begin position="491"/>
        <end position="530"/>
    </location>
</feature>
<dbReference type="GO" id="GO:0009424">
    <property type="term" value="C:bacterial-type flagellum hook"/>
    <property type="evidence" value="ECO:0007669"/>
    <property type="project" value="UniProtKB-UniRule"/>
</dbReference>
<keyword evidence="12" id="KW-0282">Flagellum</keyword>
<dbReference type="NCBIfam" id="TIGR02492">
    <property type="entry name" value="flgK_ends"/>
    <property type="match status" value="1"/>
</dbReference>
<evidence type="ECO:0000259" key="10">
    <source>
        <dbReference type="Pfam" id="PF06429"/>
    </source>
</evidence>
<dbReference type="GO" id="GO:0044780">
    <property type="term" value="P:bacterial-type flagellum assembly"/>
    <property type="evidence" value="ECO:0007669"/>
    <property type="project" value="InterPro"/>
</dbReference>
<dbReference type="InterPro" id="IPR001444">
    <property type="entry name" value="Flag_bb_rod_N"/>
</dbReference>
<dbReference type="PRINTS" id="PR01005">
    <property type="entry name" value="FLGHOOKAP1"/>
</dbReference>
<gene>
    <name evidence="7 12" type="primary">flgK</name>
    <name evidence="12" type="ORF">E3U55_02445</name>
</gene>
<evidence type="ECO:0000256" key="2">
    <source>
        <dbReference type="ARBA" id="ARBA00004613"/>
    </source>
</evidence>
<evidence type="ECO:0000313" key="12">
    <source>
        <dbReference type="EMBL" id="TFB24380.1"/>
    </source>
</evidence>
<reference evidence="12 13" key="1">
    <citation type="submission" date="2019-03" db="EMBL/GenBank/DDBJ databases">
        <authorList>
            <person name="He R.-H."/>
        </authorList>
    </citation>
    <scope>NUCLEOTIDE SEQUENCE [LARGE SCALE GENOMIC DNA]</scope>
    <source>
        <strain evidence="13">SH 714</strain>
    </source>
</reference>
<feature type="domain" description="Flagellar hook-associated protein FlgK helical" evidence="11">
    <location>
        <begin position="102"/>
        <end position="389"/>
    </location>
</feature>
<evidence type="ECO:0000256" key="4">
    <source>
        <dbReference type="ARBA" id="ARBA00016244"/>
    </source>
</evidence>
<dbReference type="Pfam" id="PF06429">
    <property type="entry name" value="Flg_bbr_C"/>
    <property type="match status" value="1"/>
</dbReference>
<proteinExistence type="inferred from homology"/>
<dbReference type="Pfam" id="PF00460">
    <property type="entry name" value="Flg_bb_rod"/>
    <property type="match status" value="1"/>
</dbReference>
<keyword evidence="5 7" id="KW-0964">Secreted</keyword>
<sequence length="537" mass="59437">MPSTFHGLEVARRALFTQQSALHTTSHNIANANTEGYSRQRVNFEQTSPFPAPGRNRPEIPGQMGTGVEAGQIERIRDEFLDFQYRSENNKNGYWSERSDALSRMEDIMNEPSDQGLAKAMDQFWKATQDLATNPEDGGVRRVMRQRATSLAETFQYVDQSLKDVQGELKNQLEANGSEVNAVLSQIQELNDQIGRVEPNGYLPNDLYDKRDNLIDQLSEFVNIKVDYVGSGGNSKPSAMGKAVITLANDDRQAMQYDSDGDGTKDSDIQLITSNNKVQDFSVDFNKYNGQELVSMINVNGVDSSGNAFQVNIDPSDFNSSGQLRAVMHANGYVDVDDVNNPTTFSNEGGDYYQMISDLNKVAFEFTKKFNEVHRQGYDMNGNDGRNFFVTVGGATSIDETNAASMIDLHQDIKDSENNIAASADGNPGNGEHAIELAEVRDLKTVDLNGNSVQKYYEGMIGDLGVQAQESNRMANNSEQLLTSVDNNRQSVSGVSLDEEMANMIKFQHAYNAAARSMTTVDEMLDRVINQMGIVGR</sequence>